<evidence type="ECO:0000256" key="6">
    <source>
        <dbReference type="ARBA" id="ARBA00023274"/>
    </source>
</evidence>
<evidence type="ECO:0000256" key="3">
    <source>
        <dbReference type="ARBA" id="ARBA00022946"/>
    </source>
</evidence>
<evidence type="ECO:0000256" key="4">
    <source>
        <dbReference type="ARBA" id="ARBA00022980"/>
    </source>
</evidence>
<keyword evidence="6" id="KW-0687">Ribonucleoprotein</keyword>
<evidence type="ECO:0000256" key="5">
    <source>
        <dbReference type="ARBA" id="ARBA00023128"/>
    </source>
</evidence>
<dbReference type="PANTHER" id="PTHR21035:SF2">
    <property type="entry name" value="SMALL RIBOSOMAL SUBUNIT PROTEIN MS26"/>
    <property type="match status" value="1"/>
</dbReference>
<comment type="subcellular location">
    <subcellularLocation>
        <location evidence="1">Mitochondrion</location>
    </subcellularLocation>
</comment>
<reference evidence="10 11" key="2">
    <citation type="submission" date="2018-10" db="EMBL/GenBank/DDBJ databases">
        <authorList>
            <consortium name="Pathogen Informatics"/>
        </authorList>
    </citation>
    <scope>NUCLEOTIDE SEQUENCE [LARGE SCALE GENOMIC DNA]</scope>
</reference>
<keyword evidence="9" id="KW-0175">Coiled coil</keyword>
<comment type="similarity">
    <text evidence="2">Belongs to the mitochondrion-specific ribosomal protein mS26 family.</text>
</comment>
<dbReference type="Pfam" id="PF14943">
    <property type="entry name" value="MRP-S26"/>
    <property type="match status" value="2"/>
</dbReference>
<keyword evidence="11" id="KW-1185">Reference proteome</keyword>
<evidence type="ECO:0000256" key="7">
    <source>
        <dbReference type="ARBA" id="ARBA00035138"/>
    </source>
</evidence>
<keyword evidence="4" id="KW-0689">Ribosomal protein</keyword>
<evidence type="ECO:0000313" key="10">
    <source>
        <dbReference type="EMBL" id="VDD87326.1"/>
    </source>
</evidence>
<dbReference type="PANTHER" id="PTHR21035">
    <property type="entry name" value="28S RIBOSOMAL PROTEIN S26, MITOCHONDRIAL"/>
    <property type="match status" value="1"/>
</dbReference>
<dbReference type="GO" id="GO:0005763">
    <property type="term" value="C:mitochondrial small ribosomal subunit"/>
    <property type="evidence" value="ECO:0007669"/>
    <property type="project" value="InterPro"/>
</dbReference>
<dbReference type="InterPro" id="IPR026140">
    <property type="entry name" value="Ribosomal_mS26"/>
</dbReference>
<gene>
    <name evidence="10" type="ORF">EVEC_LOCUS2469</name>
</gene>
<evidence type="ECO:0000256" key="1">
    <source>
        <dbReference type="ARBA" id="ARBA00004173"/>
    </source>
</evidence>
<evidence type="ECO:0000256" key="8">
    <source>
        <dbReference type="ARBA" id="ARBA00035344"/>
    </source>
</evidence>
<dbReference type="OrthoDB" id="5877983at2759"/>
<dbReference type="STRING" id="51028.A0A0N4UYU1"/>
<accession>A0A0N4UYU1</accession>
<keyword evidence="3" id="KW-0809">Transit peptide</keyword>
<name>A0A0N4UYU1_ENTVE</name>
<proteinExistence type="inferred from homology"/>
<organism evidence="12">
    <name type="scientific">Enterobius vermicularis</name>
    <name type="common">Human pinworm</name>
    <dbReference type="NCBI Taxonomy" id="51028"/>
    <lineage>
        <taxon>Eukaryota</taxon>
        <taxon>Metazoa</taxon>
        <taxon>Ecdysozoa</taxon>
        <taxon>Nematoda</taxon>
        <taxon>Chromadorea</taxon>
        <taxon>Rhabditida</taxon>
        <taxon>Spirurina</taxon>
        <taxon>Oxyuridomorpha</taxon>
        <taxon>Oxyuroidea</taxon>
        <taxon>Oxyuridae</taxon>
        <taxon>Enterobius</taxon>
    </lineage>
</organism>
<reference evidence="12" key="1">
    <citation type="submission" date="2016-04" db="UniProtKB">
        <authorList>
            <consortium name="WormBaseParasite"/>
        </authorList>
    </citation>
    <scope>IDENTIFICATION</scope>
</reference>
<evidence type="ECO:0000256" key="9">
    <source>
        <dbReference type="SAM" id="Coils"/>
    </source>
</evidence>
<evidence type="ECO:0000313" key="11">
    <source>
        <dbReference type="Proteomes" id="UP000274131"/>
    </source>
</evidence>
<protein>
    <recommendedName>
        <fullName evidence="7">Small ribosomal subunit protein mS26</fullName>
    </recommendedName>
    <alternativeName>
        <fullName evidence="8">28S ribosomal protein S26, mitochondrial</fullName>
    </alternativeName>
</protein>
<dbReference type="Proteomes" id="UP000274131">
    <property type="component" value="Unassembled WGS sequence"/>
</dbReference>
<feature type="coiled-coil region" evidence="9">
    <location>
        <begin position="160"/>
        <end position="199"/>
    </location>
</feature>
<dbReference type="EMBL" id="UXUI01007385">
    <property type="protein sequence ID" value="VDD87326.1"/>
    <property type="molecule type" value="Genomic_DNA"/>
</dbReference>
<keyword evidence="5" id="KW-0496">Mitochondrion</keyword>
<evidence type="ECO:0000313" key="12">
    <source>
        <dbReference type="WBParaSite" id="EVEC_0000276101-mRNA-1"/>
    </source>
</evidence>
<evidence type="ECO:0000256" key="2">
    <source>
        <dbReference type="ARBA" id="ARBA00009672"/>
    </source>
</evidence>
<sequence length="270" mass="31750">MTPLISSALIGTSLIFSEKTYIGSSRVLLLILRGMKRKPPPPGKPPIVPPSKKDQKKWMDVEDVKELLWRRHAYNNAVVSLRRLYKEEMKAKEAEGTGIEALRKKEEKEFKILLKMNDKANKEAAKWAFLFDRSEFESSFDRVMIWDLFEFYQCYIRQREAREKEQAIELEKQILEHIEEELTEQAELAKTRVEEVLEMIKRSKDFVTRENLDEKLKEALENPVTYDFAVDLQGRKIFNPLPVKYLEGIPPRQTGRVYDVTLNRKEEVAK</sequence>
<dbReference type="AlphaFoldDB" id="A0A0N4UYU1"/>
<dbReference type="WBParaSite" id="EVEC_0000276101-mRNA-1">
    <property type="protein sequence ID" value="EVEC_0000276101-mRNA-1"/>
    <property type="gene ID" value="EVEC_0000276101"/>
</dbReference>